<dbReference type="EMBL" id="UINC01206810">
    <property type="protein sequence ID" value="SVE28614.1"/>
    <property type="molecule type" value="Genomic_DNA"/>
</dbReference>
<dbReference type="GO" id="GO:0016832">
    <property type="term" value="F:aldehyde-lyase activity"/>
    <property type="evidence" value="ECO:0007669"/>
    <property type="project" value="TreeGrafter"/>
</dbReference>
<evidence type="ECO:0000313" key="5">
    <source>
        <dbReference type="EMBL" id="SVE28614.1"/>
    </source>
</evidence>
<dbReference type="Gene3D" id="3.20.20.60">
    <property type="entry name" value="Phosphoenolpyruvate-binding domains"/>
    <property type="match status" value="1"/>
</dbReference>
<dbReference type="PANTHER" id="PTHR30502:SF0">
    <property type="entry name" value="PHOSPHOENOLPYRUVATE CARBOXYLASE FAMILY PROTEIN"/>
    <property type="match status" value="1"/>
</dbReference>
<evidence type="ECO:0000256" key="1">
    <source>
        <dbReference type="ARBA" id="ARBA00005568"/>
    </source>
</evidence>
<dbReference type="Pfam" id="PF03328">
    <property type="entry name" value="HpcH_HpaI"/>
    <property type="match status" value="1"/>
</dbReference>
<dbReference type="InterPro" id="IPR015813">
    <property type="entry name" value="Pyrv/PenolPyrv_kinase-like_dom"/>
</dbReference>
<dbReference type="InterPro" id="IPR040442">
    <property type="entry name" value="Pyrv_kinase-like_dom_sf"/>
</dbReference>
<dbReference type="GO" id="GO:0046872">
    <property type="term" value="F:metal ion binding"/>
    <property type="evidence" value="ECO:0007669"/>
    <property type="project" value="UniProtKB-KW"/>
</dbReference>
<dbReference type="InterPro" id="IPR050251">
    <property type="entry name" value="HpcH-HpaI_aldolase"/>
</dbReference>
<keyword evidence="2" id="KW-0479">Metal-binding</keyword>
<feature type="non-terminal residue" evidence="5">
    <location>
        <position position="1"/>
    </location>
</feature>
<dbReference type="AlphaFoldDB" id="A0A383C8W4"/>
<feature type="domain" description="HpcH/HpaI aldolase/citrate lyase" evidence="4">
    <location>
        <begin position="1"/>
        <end position="73"/>
    </location>
</feature>
<organism evidence="5">
    <name type="scientific">marine metagenome</name>
    <dbReference type="NCBI Taxonomy" id="408172"/>
    <lineage>
        <taxon>unclassified sequences</taxon>
        <taxon>metagenomes</taxon>
        <taxon>ecological metagenomes</taxon>
    </lineage>
</organism>
<name>A0A383C8W4_9ZZZZ</name>
<evidence type="ECO:0000256" key="2">
    <source>
        <dbReference type="ARBA" id="ARBA00022723"/>
    </source>
</evidence>
<evidence type="ECO:0000256" key="3">
    <source>
        <dbReference type="ARBA" id="ARBA00023239"/>
    </source>
</evidence>
<dbReference type="SUPFAM" id="SSF51621">
    <property type="entry name" value="Phosphoenolpyruvate/pyruvate domain"/>
    <property type="match status" value="1"/>
</dbReference>
<sequence>EILAVAGIDIICLGPNDLSGSMGKLGQIDDPEVVAAIDLVSEKVRATDHILGTSTFYSEETFARWMERGVRWINLNVDFANLFRASSEVLAAARSGV</sequence>
<accession>A0A383C8W4</accession>
<protein>
    <recommendedName>
        <fullName evidence="4">HpcH/HpaI aldolase/citrate lyase domain-containing protein</fullName>
    </recommendedName>
</protein>
<comment type="similarity">
    <text evidence="1">Belongs to the HpcH/HpaI aldolase family.</text>
</comment>
<dbReference type="PANTHER" id="PTHR30502">
    <property type="entry name" value="2-KETO-3-DEOXY-L-RHAMNONATE ALDOLASE"/>
    <property type="match status" value="1"/>
</dbReference>
<dbReference type="GO" id="GO:0005737">
    <property type="term" value="C:cytoplasm"/>
    <property type="evidence" value="ECO:0007669"/>
    <property type="project" value="TreeGrafter"/>
</dbReference>
<reference evidence="5" key="1">
    <citation type="submission" date="2018-05" db="EMBL/GenBank/DDBJ databases">
        <authorList>
            <person name="Lanie J.A."/>
            <person name="Ng W.-L."/>
            <person name="Kazmierczak K.M."/>
            <person name="Andrzejewski T.M."/>
            <person name="Davidsen T.M."/>
            <person name="Wayne K.J."/>
            <person name="Tettelin H."/>
            <person name="Glass J.I."/>
            <person name="Rusch D."/>
            <person name="Podicherti R."/>
            <person name="Tsui H.-C.T."/>
            <person name="Winkler M.E."/>
        </authorList>
    </citation>
    <scope>NUCLEOTIDE SEQUENCE</scope>
</reference>
<dbReference type="InterPro" id="IPR005000">
    <property type="entry name" value="Aldolase/citrate-lyase_domain"/>
</dbReference>
<keyword evidence="3" id="KW-0456">Lyase</keyword>
<proteinExistence type="inferred from homology"/>
<gene>
    <name evidence="5" type="ORF">METZ01_LOCUS481468</name>
</gene>
<evidence type="ECO:0000259" key="4">
    <source>
        <dbReference type="Pfam" id="PF03328"/>
    </source>
</evidence>